<reference evidence="3 4" key="1">
    <citation type="submission" date="2019-10" db="EMBL/GenBank/DDBJ databases">
        <title>Draft Genome Sequence of Cytophagaceae sp. SJW1-29.</title>
        <authorList>
            <person name="Choi A."/>
        </authorList>
    </citation>
    <scope>NUCLEOTIDE SEQUENCE [LARGE SCALE GENOMIC DNA]</scope>
    <source>
        <strain evidence="3 4">SJW1-29</strain>
    </source>
</reference>
<dbReference type="Gene3D" id="2.60.120.260">
    <property type="entry name" value="Galactose-binding domain-like"/>
    <property type="match status" value="4"/>
</dbReference>
<proteinExistence type="predicted"/>
<dbReference type="Proteomes" id="UP000479293">
    <property type="component" value="Unassembled WGS sequence"/>
</dbReference>
<dbReference type="SUPFAM" id="SSF49785">
    <property type="entry name" value="Galactose-binding domain-like"/>
    <property type="match status" value="4"/>
</dbReference>
<dbReference type="Pfam" id="PF03422">
    <property type="entry name" value="CBM_6"/>
    <property type="match status" value="4"/>
</dbReference>
<organism evidence="3 4">
    <name type="scientific">Salmonirosea aquatica</name>
    <dbReference type="NCBI Taxonomy" id="2654236"/>
    <lineage>
        <taxon>Bacteria</taxon>
        <taxon>Pseudomonadati</taxon>
        <taxon>Bacteroidota</taxon>
        <taxon>Cytophagia</taxon>
        <taxon>Cytophagales</taxon>
        <taxon>Spirosomataceae</taxon>
        <taxon>Salmonirosea</taxon>
    </lineage>
</organism>
<comment type="caution">
    <text evidence="3">The sequence shown here is derived from an EMBL/GenBank/DDBJ whole genome shotgun (WGS) entry which is preliminary data.</text>
</comment>
<dbReference type="SUPFAM" id="SSF51445">
    <property type="entry name" value="(Trans)glycosidases"/>
    <property type="match status" value="1"/>
</dbReference>
<evidence type="ECO:0000259" key="2">
    <source>
        <dbReference type="PROSITE" id="PS51175"/>
    </source>
</evidence>
<dbReference type="InterPro" id="IPR008979">
    <property type="entry name" value="Galactose-bd-like_sf"/>
</dbReference>
<dbReference type="CDD" id="cd04080">
    <property type="entry name" value="CBM6_cellulase-like"/>
    <property type="match status" value="4"/>
</dbReference>
<dbReference type="InterPro" id="IPR006584">
    <property type="entry name" value="Cellulose-bd_IV"/>
</dbReference>
<name>A0A7C9FQP4_9BACT</name>
<evidence type="ECO:0000313" key="3">
    <source>
        <dbReference type="EMBL" id="MPR32112.1"/>
    </source>
</evidence>
<gene>
    <name evidence="3" type="ORF">GBK04_01810</name>
</gene>
<keyword evidence="4" id="KW-1185">Reference proteome</keyword>
<dbReference type="InterPro" id="IPR005084">
    <property type="entry name" value="CBM6"/>
</dbReference>
<feature type="domain" description="CBM6" evidence="2">
    <location>
        <begin position="521"/>
        <end position="641"/>
    </location>
</feature>
<evidence type="ECO:0000256" key="1">
    <source>
        <dbReference type="ARBA" id="ARBA00022729"/>
    </source>
</evidence>
<evidence type="ECO:0000313" key="4">
    <source>
        <dbReference type="Proteomes" id="UP000479293"/>
    </source>
</evidence>
<dbReference type="PROSITE" id="PS51175">
    <property type="entry name" value="CBM6"/>
    <property type="match status" value="4"/>
</dbReference>
<accession>A0A7C9FQP4</accession>
<sequence>MYRYESQSKTPTCMTPNYLPLLALLLWGTLLRAQVPVPARLEAEAFSASSGLTAGSTSDEDGGSEIGWINDDNWLDYSVAVSAAGLYKFNFRLANGFSDDARLKLKNANGNVLAELAVPRTGGMGSFKTVPLLVNLPAGNQTLRIYIEKGVFSLNWIDVLHDVKTLPGKVEAEAFDRAGAVGTEPTADADGGLNVSQIDDGDWMEYAVTVAEAARFTFTFRVANAYGNGNIQIRDVAGNTLGEVSVIPQTGGWQSWTTVSAVVELPAGEQILRLHSERGTYNLNWWAAEAIPKAPAYLEFAELPARTVEAGTFALVATSNHAESPIEFSTTEPNLVHVYNESGQWYATPLAVGQAYIFATQQSSIGYLATESVPRLLEILPPPPALPGLPGRIEAEVFVTTSGLQAGGTSDPEGGNQEMGWIGDGQWLDYRVAVAQSGYYAFAFRVANGFSDGATVRLLKEDGTVLGSCLVPRTGGMSSWGIARLLVYLQAGEQTLRVDVPTGLFSLNWFEGYRNPKSIPGRVEAEAFDLAGDVRTESAQDDGAGLNVNYIDDGDWMDYSVTVAEAGSYAVCFRVANSYGNGLVEIRTASGQTLSETAIPQTGGWQNWTTVNTTVTLPAGDQVLRIFAQRGAFNLNWIEFAPPGSGPVAAVLQVPQLPDREAGSAPFLLTATSTSTESPVVFTSSNSAVLSLSQTPEGTLATPLAAGTATVTATQAASEHFLAATPVTRTQLVTAPASQLDLTRKIPIDPSRWYVLNNTSNGLDGLFDGQTQQNVNLGYGTVLSSYEAYYPLEAGESMTLEHIKMFDYEGNFSGNPARLSVITQDWTRVPVATFTGEVYNGWVGPYPDRSLSGDAQFALDAPIGNIRYLVLSIQGGLPTELELYGTYVPGNPPAVTTAPRPVKLKDMLGVNAYEWNFQDGNTPWQINEDKMNLVKSFSGVRHYMDWQKLESVEGVYSYNPTLSGGWHYDQIYERCKAEGVEVLACLKTLPDWMLASYPEGERDHENVPVRYGKAFDDPASYLEQAKMAFQYAARYGSNTQVNPALLSVYDTPRWPGDNPNTVKIGMNLIKYLECDNERDKWWKGRKAYQTAREYCANLSAFYDGHMNTMGPGVGAKNADPNMQIVIGGLVSGPEYIRGMVDWCREFRGYKPNGEVNLCWDVINYHIYTDNTSSSQSGTSTRGAAPEVTNAGEKTDAFIRVSDELCHGLPVWITETGFDVHPNSPLKAVPIGDKSALDTQADWILRMSLFSARHGIQKVFFYQMYDDNDWGGIFGSSGLINGNGTRRPAADFLLQTKTQFGEYNYVRTLGQDPIVDQYSHNGELMYALVVPDEVGRTVSYTLSIGASTSARVYRPVAGSDTLAWVDMPATDGMLTLTVGETPLFVVPGTASNVRMGVEEPQAAGPWEVTVFPNPVVRDFLHVTLENGLDQDVEIRLFDATRGTLHYEGTLPFAGKTIRHRLDMSKLVGGEYILEVRQNEKRTFKKVVYLP</sequence>
<feature type="domain" description="CBM6" evidence="2">
    <location>
        <begin position="168"/>
        <end position="289"/>
    </location>
</feature>
<dbReference type="EMBL" id="WHLY01000002">
    <property type="protein sequence ID" value="MPR32112.1"/>
    <property type="molecule type" value="Genomic_DNA"/>
</dbReference>
<dbReference type="Gene3D" id="2.60.40.1080">
    <property type="match status" value="1"/>
</dbReference>
<dbReference type="Gene3D" id="3.20.20.80">
    <property type="entry name" value="Glycosidases"/>
    <property type="match status" value="1"/>
</dbReference>
<dbReference type="InterPro" id="IPR017853">
    <property type="entry name" value="GH"/>
</dbReference>
<dbReference type="GO" id="GO:0030246">
    <property type="term" value="F:carbohydrate binding"/>
    <property type="evidence" value="ECO:0007669"/>
    <property type="project" value="InterPro"/>
</dbReference>
<feature type="domain" description="CBM6" evidence="2">
    <location>
        <begin position="39"/>
        <end position="160"/>
    </location>
</feature>
<protein>
    <submittedName>
        <fullName evidence="3">Carbohydrate-binding protein</fullName>
    </submittedName>
</protein>
<dbReference type="SMART" id="SM00606">
    <property type="entry name" value="CBD_IV"/>
    <property type="match status" value="4"/>
</dbReference>
<keyword evidence="1" id="KW-0732">Signal</keyword>
<feature type="domain" description="CBM6" evidence="2">
    <location>
        <begin position="391"/>
        <end position="513"/>
    </location>
</feature>